<name>A0A9C7PZM1_9RHOD</name>
<evidence type="ECO:0000259" key="2">
    <source>
        <dbReference type="SMART" id="SM00014"/>
    </source>
</evidence>
<dbReference type="Pfam" id="PF01569">
    <property type="entry name" value="PAP2"/>
    <property type="match status" value="1"/>
</dbReference>
<reference evidence="3" key="2">
    <citation type="submission" date="2022-01" db="EMBL/GenBank/DDBJ databases">
        <authorList>
            <person name="Hirooka S."/>
            <person name="Miyagishima S.Y."/>
        </authorList>
    </citation>
    <scope>NUCLEOTIDE SEQUENCE</scope>
    <source>
        <strain evidence="3">NBRC 102759</strain>
    </source>
</reference>
<reference evidence="3" key="1">
    <citation type="journal article" date="2022" name="Proc. Natl. Acad. Sci. U.S.A.">
        <title>Life cycle and functional genomics of the unicellular red alga Galdieria for elucidating algal and plant evolution and industrial use.</title>
        <authorList>
            <person name="Hirooka S."/>
            <person name="Itabashi T."/>
            <person name="Ichinose T.M."/>
            <person name="Onuma R."/>
            <person name="Fujiwara T."/>
            <person name="Yamashita S."/>
            <person name="Jong L.W."/>
            <person name="Tomita R."/>
            <person name="Iwane A.H."/>
            <person name="Miyagishima S.Y."/>
        </authorList>
    </citation>
    <scope>NUCLEOTIDE SEQUENCE</scope>
    <source>
        <strain evidence="3">NBRC 102759</strain>
    </source>
</reference>
<dbReference type="PANTHER" id="PTHR14969:SF13">
    <property type="entry name" value="AT30094P"/>
    <property type="match status" value="1"/>
</dbReference>
<dbReference type="EMBL" id="BQMJ01000037">
    <property type="protein sequence ID" value="GJQ12797.1"/>
    <property type="molecule type" value="Genomic_DNA"/>
</dbReference>
<dbReference type="AlphaFoldDB" id="A0A9C7PZM1"/>
<protein>
    <recommendedName>
        <fullName evidence="2">Phosphatidic acid phosphatase type 2/haloperoxidase domain-containing protein</fullName>
    </recommendedName>
</protein>
<feature type="transmembrane region" description="Helical" evidence="1">
    <location>
        <begin position="12"/>
        <end position="30"/>
    </location>
</feature>
<dbReference type="SMART" id="SM00014">
    <property type="entry name" value="acidPPc"/>
    <property type="match status" value="1"/>
</dbReference>
<proteinExistence type="predicted"/>
<dbReference type="SUPFAM" id="SSF48317">
    <property type="entry name" value="Acid phosphatase/Vanadium-dependent haloperoxidase"/>
    <property type="match status" value="1"/>
</dbReference>
<dbReference type="OrthoDB" id="10266771at2759"/>
<keyword evidence="1" id="KW-0812">Transmembrane</keyword>
<dbReference type="PANTHER" id="PTHR14969">
    <property type="entry name" value="SPHINGOSINE-1-PHOSPHATE PHOSPHOHYDROLASE"/>
    <property type="match status" value="1"/>
</dbReference>
<dbReference type="Proteomes" id="UP001061958">
    <property type="component" value="Unassembled WGS sequence"/>
</dbReference>
<dbReference type="InterPro" id="IPR036938">
    <property type="entry name" value="PAP2/HPO_sf"/>
</dbReference>
<dbReference type="Gene3D" id="1.20.144.10">
    <property type="entry name" value="Phosphatidic acid phosphatase type 2/haloperoxidase"/>
    <property type="match status" value="1"/>
</dbReference>
<evidence type="ECO:0000313" key="3">
    <source>
        <dbReference type="EMBL" id="GJQ12797.1"/>
    </source>
</evidence>
<dbReference type="CDD" id="cd01610">
    <property type="entry name" value="PAP2_like"/>
    <property type="match status" value="1"/>
</dbReference>
<keyword evidence="1" id="KW-1133">Transmembrane helix</keyword>
<keyword evidence="1" id="KW-0472">Membrane</keyword>
<dbReference type="InterPro" id="IPR000326">
    <property type="entry name" value="PAP2/HPO"/>
</dbReference>
<sequence length="275" mass="31798">MQDKNLLEDFSCFYGLLFHSFAFMCDLWLLSSQYALFDIVGKLFLSQRTVRCGTWLKKRDKQLSKKVFDFVHKHFWMKAFLTLCSFSCDGSVWFTIPFVPVLCHLYKSPQESATFSRWKATLFSVDFALFCFVVLCCCTLSAVLELSLKVVVRRKRPSFNNKSSFVIPAEKWSFPSGHTMRAFTICSYVSFRIPWLRSWFPILRSELASILFVCCLCTWACLVAISRIGRGRHFALDCYAASVCGRVTSLVLLTPIVDRFLSSSFFIFVSKLRTR</sequence>
<keyword evidence="4" id="KW-1185">Reference proteome</keyword>
<evidence type="ECO:0000256" key="1">
    <source>
        <dbReference type="SAM" id="Phobius"/>
    </source>
</evidence>
<accession>A0A9C7PZM1</accession>
<dbReference type="GO" id="GO:0042392">
    <property type="term" value="F:sphingosine-1-phosphate phosphatase activity"/>
    <property type="evidence" value="ECO:0007669"/>
    <property type="project" value="TreeGrafter"/>
</dbReference>
<organism evidence="3 4">
    <name type="scientific">Galdieria partita</name>
    <dbReference type="NCBI Taxonomy" id="83374"/>
    <lineage>
        <taxon>Eukaryota</taxon>
        <taxon>Rhodophyta</taxon>
        <taxon>Bangiophyceae</taxon>
        <taxon>Galdieriales</taxon>
        <taxon>Galdieriaceae</taxon>
        <taxon>Galdieria</taxon>
    </lineage>
</organism>
<feature type="domain" description="Phosphatidic acid phosphatase type 2/haloperoxidase" evidence="2">
    <location>
        <begin position="129"/>
        <end position="253"/>
    </location>
</feature>
<comment type="caution">
    <text evidence="3">The sequence shown here is derived from an EMBL/GenBank/DDBJ whole genome shotgun (WGS) entry which is preliminary data.</text>
</comment>
<feature type="transmembrane region" description="Helical" evidence="1">
    <location>
        <begin position="207"/>
        <end position="229"/>
    </location>
</feature>
<feature type="transmembrane region" description="Helical" evidence="1">
    <location>
        <begin position="127"/>
        <end position="148"/>
    </location>
</feature>
<gene>
    <name evidence="3" type="ORF">GpartN1_g4588.t1</name>
</gene>
<evidence type="ECO:0000313" key="4">
    <source>
        <dbReference type="Proteomes" id="UP001061958"/>
    </source>
</evidence>